<keyword evidence="5 7" id="KW-0030">Aminoacyl-tRNA synthetase</keyword>
<reference evidence="8 9" key="1">
    <citation type="submission" date="2022-01" db="EMBL/GenBank/DDBJ databases">
        <title>A chromosomal length assembly of Cordylochernes scorpioides.</title>
        <authorList>
            <person name="Zeh D."/>
            <person name="Zeh J."/>
        </authorList>
    </citation>
    <scope>NUCLEOTIDE SEQUENCE [LARGE SCALE GENOMIC DNA]</scope>
    <source>
        <strain evidence="8">IN4F17</strain>
        <tissue evidence="8">Whole Body</tissue>
    </source>
</reference>
<evidence type="ECO:0000313" key="9">
    <source>
        <dbReference type="Proteomes" id="UP001235939"/>
    </source>
</evidence>
<dbReference type="PANTHER" id="PTHR11766">
    <property type="entry name" value="TYROSYL-TRNA SYNTHETASE"/>
    <property type="match status" value="1"/>
</dbReference>
<dbReference type="PANTHER" id="PTHR11766:SF0">
    <property type="entry name" value="TYROSINE--TRNA LIGASE, MITOCHONDRIAL"/>
    <property type="match status" value="1"/>
</dbReference>
<keyword evidence="9" id="KW-1185">Reference proteome</keyword>
<dbReference type="Pfam" id="PF00579">
    <property type="entry name" value="tRNA-synt_1b"/>
    <property type="match status" value="1"/>
</dbReference>
<dbReference type="InterPro" id="IPR024088">
    <property type="entry name" value="Tyr-tRNA-ligase_bac-type"/>
</dbReference>
<evidence type="ECO:0000256" key="3">
    <source>
        <dbReference type="ARBA" id="ARBA00022840"/>
    </source>
</evidence>
<evidence type="ECO:0000256" key="5">
    <source>
        <dbReference type="ARBA" id="ARBA00023146"/>
    </source>
</evidence>
<comment type="similarity">
    <text evidence="7">Belongs to the class-I aminoacyl-tRNA synthetase family.</text>
</comment>
<evidence type="ECO:0000256" key="1">
    <source>
        <dbReference type="ARBA" id="ARBA00022598"/>
    </source>
</evidence>
<dbReference type="InterPro" id="IPR002305">
    <property type="entry name" value="aa-tRNA-synth_Ic"/>
</dbReference>
<evidence type="ECO:0000256" key="2">
    <source>
        <dbReference type="ARBA" id="ARBA00022741"/>
    </source>
</evidence>
<feature type="non-terminal residue" evidence="8">
    <location>
        <position position="1"/>
    </location>
</feature>
<dbReference type="InterPro" id="IPR014729">
    <property type="entry name" value="Rossmann-like_a/b/a_fold"/>
</dbReference>
<keyword evidence="3 7" id="KW-0067">ATP-binding</keyword>
<proteinExistence type="inferred from homology"/>
<organism evidence="8 9">
    <name type="scientific">Cordylochernes scorpioides</name>
    <dbReference type="NCBI Taxonomy" id="51811"/>
    <lineage>
        <taxon>Eukaryota</taxon>
        <taxon>Metazoa</taxon>
        <taxon>Ecdysozoa</taxon>
        <taxon>Arthropoda</taxon>
        <taxon>Chelicerata</taxon>
        <taxon>Arachnida</taxon>
        <taxon>Pseudoscorpiones</taxon>
        <taxon>Cheliferoidea</taxon>
        <taxon>Chernetidae</taxon>
        <taxon>Cordylochernes</taxon>
    </lineage>
</organism>
<accession>A0ABY6KA70</accession>
<keyword evidence="4 7" id="KW-0648">Protein biosynthesis</keyword>
<evidence type="ECO:0000256" key="6">
    <source>
        <dbReference type="ARBA" id="ARBA00048248"/>
    </source>
</evidence>
<evidence type="ECO:0000256" key="4">
    <source>
        <dbReference type="ARBA" id="ARBA00022917"/>
    </source>
</evidence>
<comment type="catalytic activity">
    <reaction evidence="6">
        <text>tRNA(Tyr) + L-tyrosine + ATP = L-tyrosyl-tRNA(Tyr) + AMP + diphosphate + H(+)</text>
        <dbReference type="Rhea" id="RHEA:10220"/>
        <dbReference type="Rhea" id="RHEA-COMP:9706"/>
        <dbReference type="Rhea" id="RHEA-COMP:9707"/>
        <dbReference type="ChEBI" id="CHEBI:15378"/>
        <dbReference type="ChEBI" id="CHEBI:30616"/>
        <dbReference type="ChEBI" id="CHEBI:33019"/>
        <dbReference type="ChEBI" id="CHEBI:58315"/>
        <dbReference type="ChEBI" id="CHEBI:78442"/>
        <dbReference type="ChEBI" id="CHEBI:78536"/>
        <dbReference type="ChEBI" id="CHEBI:456215"/>
        <dbReference type="EC" id="6.1.1.1"/>
    </reaction>
</comment>
<keyword evidence="2 7" id="KW-0547">Nucleotide-binding</keyword>
<keyword evidence="1 7" id="KW-0436">Ligase</keyword>
<protein>
    <submittedName>
        <fullName evidence="8">YARS2</fullName>
    </submittedName>
</protein>
<dbReference type="Gene3D" id="1.10.240.10">
    <property type="entry name" value="Tyrosyl-Transfer RNA Synthetase"/>
    <property type="match status" value="1"/>
</dbReference>
<evidence type="ECO:0000313" key="8">
    <source>
        <dbReference type="EMBL" id="UYV65392.1"/>
    </source>
</evidence>
<name>A0ABY6KA70_9ARAC</name>
<dbReference type="Gene3D" id="3.40.50.620">
    <property type="entry name" value="HUPs"/>
    <property type="match status" value="1"/>
</dbReference>
<sequence>MSKELGGTTGMFGDPSGRIKARNTMSREVLETNLASIKQGILRIISHHREYFWPSSQTLADFKVLDNSSWYLSPGAMDLHAQLLGSFKKGTLLNRTSVRVRKERGDLRLNELFYQCLQAHDWKHLLEQSNCRFQTDQYMVSYLSVAIYQQKTDLSTALMLPLLLTSSGEKYGKSANNATWLEPHKTSPFLFYQ</sequence>
<gene>
    <name evidence="8" type="ORF">LAZ67_3004219</name>
</gene>
<dbReference type="SUPFAM" id="SSF52374">
    <property type="entry name" value="Nucleotidylyl transferase"/>
    <property type="match status" value="1"/>
</dbReference>
<dbReference type="Proteomes" id="UP001235939">
    <property type="component" value="Chromosome 03"/>
</dbReference>
<evidence type="ECO:0000256" key="7">
    <source>
        <dbReference type="RuleBase" id="RU363036"/>
    </source>
</evidence>
<dbReference type="EMBL" id="CP092865">
    <property type="protein sequence ID" value="UYV65392.1"/>
    <property type="molecule type" value="Genomic_DNA"/>
</dbReference>